<dbReference type="InterPro" id="IPR050331">
    <property type="entry name" value="Zinc_finger"/>
</dbReference>
<feature type="domain" description="C2H2-type" evidence="10">
    <location>
        <begin position="318"/>
        <end position="345"/>
    </location>
</feature>
<dbReference type="FunFam" id="3.30.160.60:FF:002343">
    <property type="entry name" value="Zinc finger protein 33A"/>
    <property type="match status" value="1"/>
</dbReference>
<evidence type="ECO:0000259" key="10">
    <source>
        <dbReference type="PROSITE" id="PS50157"/>
    </source>
</evidence>
<keyword evidence="4" id="KW-0677">Repeat</keyword>
<evidence type="ECO:0000256" key="5">
    <source>
        <dbReference type="ARBA" id="ARBA00022771"/>
    </source>
</evidence>
<dbReference type="SMART" id="SM00355">
    <property type="entry name" value="ZnF_C2H2"/>
    <property type="match status" value="3"/>
</dbReference>
<dbReference type="GO" id="GO:0010468">
    <property type="term" value="P:regulation of gene expression"/>
    <property type="evidence" value="ECO:0007669"/>
    <property type="project" value="TreeGrafter"/>
</dbReference>
<comment type="subcellular location">
    <subcellularLocation>
        <location evidence="1">Nucleus</location>
    </subcellularLocation>
</comment>
<keyword evidence="9" id="KW-0175">Coiled coil</keyword>
<accession>A0A9D3PIF1</accession>
<dbReference type="GO" id="GO:0005634">
    <property type="term" value="C:nucleus"/>
    <property type="evidence" value="ECO:0007669"/>
    <property type="project" value="UniProtKB-SubCell"/>
</dbReference>
<evidence type="ECO:0000313" key="11">
    <source>
        <dbReference type="EMBL" id="KAG7459903.1"/>
    </source>
</evidence>
<comment type="caution">
    <text evidence="11">The sequence shown here is derived from an EMBL/GenBank/DDBJ whole genome shotgun (WGS) entry which is preliminary data.</text>
</comment>
<keyword evidence="12" id="KW-1185">Reference proteome</keyword>
<feature type="domain" description="C2H2-type" evidence="10">
    <location>
        <begin position="290"/>
        <end position="317"/>
    </location>
</feature>
<feature type="coiled-coil region" evidence="9">
    <location>
        <begin position="30"/>
        <end position="57"/>
    </location>
</feature>
<dbReference type="Pfam" id="PF00096">
    <property type="entry name" value="zf-C2H2"/>
    <property type="match status" value="3"/>
</dbReference>
<organism evidence="11 12">
    <name type="scientific">Megalops atlanticus</name>
    <name type="common">Tarpon</name>
    <name type="synonym">Clupea gigantea</name>
    <dbReference type="NCBI Taxonomy" id="7932"/>
    <lineage>
        <taxon>Eukaryota</taxon>
        <taxon>Metazoa</taxon>
        <taxon>Chordata</taxon>
        <taxon>Craniata</taxon>
        <taxon>Vertebrata</taxon>
        <taxon>Euteleostomi</taxon>
        <taxon>Actinopterygii</taxon>
        <taxon>Neopterygii</taxon>
        <taxon>Teleostei</taxon>
        <taxon>Elopiformes</taxon>
        <taxon>Megalopidae</taxon>
        <taxon>Megalops</taxon>
    </lineage>
</organism>
<keyword evidence="6" id="KW-0862">Zinc</keyword>
<dbReference type="PROSITE" id="PS00028">
    <property type="entry name" value="ZINC_FINGER_C2H2_1"/>
    <property type="match status" value="3"/>
</dbReference>
<evidence type="ECO:0000256" key="9">
    <source>
        <dbReference type="SAM" id="Coils"/>
    </source>
</evidence>
<evidence type="ECO:0000256" key="7">
    <source>
        <dbReference type="ARBA" id="ARBA00023242"/>
    </source>
</evidence>
<proteinExistence type="inferred from homology"/>
<dbReference type="InterPro" id="IPR013087">
    <property type="entry name" value="Znf_C2H2_type"/>
</dbReference>
<dbReference type="PANTHER" id="PTHR16515">
    <property type="entry name" value="PR DOMAIN ZINC FINGER PROTEIN"/>
    <property type="match status" value="1"/>
</dbReference>
<dbReference type="PROSITE" id="PS50157">
    <property type="entry name" value="ZINC_FINGER_C2H2_2"/>
    <property type="match status" value="3"/>
</dbReference>
<gene>
    <name evidence="11" type="ORF">MATL_G00215680</name>
</gene>
<reference evidence="11" key="1">
    <citation type="submission" date="2021-01" db="EMBL/GenBank/DDBJ databases">
        <authorList>
            <person name="Zahm M."/>
            <person name="Roques C."/>
            <person name="Cabau C."/>
            <person name="Klopp C."/>
            <person name="Donnadieu C."/>
            <person name="Jouanno E."/>
            <person name="Lampietro C."/>
            <person name="Louis A."/>
            <person name="Herpin A."/>
            <person name="Echchiki A."/>
            <person name="Berthelot C."/>
            <person name="Parey E."/>
            <person name="Roest-Crollius H."/>
            <person name="Braasch I."/>
            <person name="Postlethwait J."/>
            <person name="Bobe J."/>
            <person name="Montfort J."/>
            <person name="Bouchez O."/>
            <person name="Begum T."/>
            <person name="Mejri S."/>
            <person name="Adams A."/>
            <person name="Chen W.-J."/>
            <person name="Guiguen Y."/>
        </authorList>
    </citation>
    <scope>NUCLEOTIDE SEQUENCE</scope>
    <source>
        <strain evidence="11">YG-15Mar2019-1</strain>
        <tissue evidence="11">Brain</tissue>
    </source>
</reference>
<evidence type="ECO:0000313" key="12">
    <source>
        <dbReference type="Proteomes" id="UP001046870"/>
    </source>
</evidence>
<dbReference type="FunFam" id="3.30.160.60:FF:001498">
    <property type="entry name" value="Zinc finger protein 404"/>
    <property type="match status" value="1"/>
</dbReference>
<evidence type="ECO:0000256" key="3">
    <source>
        <dbReference type="ARBA" id="ARBA00022723"/>
    </source>
</evidence>
<dbReference type="SUPFAM" id="SSF57667">
    <property type="entry name" value="beta-beta-alpha zinc fingers"/>
    <property type="match status" value="2"/>
</dbReference>
<sequence>MSKMERLKASVAQLLAVAVHEVLDVVGQAVSEYQEETARTQRENESLRRRLWELQEVVKTVSTGGPHSLSLAVSEGRSPIEQQHYEQDWNCSLREDTELTVHEEKAELIRHRRTRQRDEELRRLESDHSADSEAECEVLGLSALGSECGTQMSDTAQSIFTCRSVKNDSDVDSVHTVNIPNTLSPNTCNSGTMPSLASDEIKMEPEPPECSMSEQHAAQIPLYGCADALGNLAQDEPNQELYHSERESQGQIYLQPERSTVGKRFKFGKIIRSLSDNKKHKQYKRKEEQHICFLCGKTFSRVANLRIHQRCHTGEKPYCCVQCGRCFSQAGDLKKHKRVHTGEKPYHCIQCGKSFSRGENLKRHQKTHVGDPLLV</sequence>
<name>A0A9D3PIF1_MEGAT</name>
<dbReference type="EMBL" id="JAFDVH010000019">
    <property type="protein sequence ID" value="KAG7459903.1"/>
    <property type="molecule type" value="Genomic_DNA"/>
</dbReference>
<dbReference type="Gene3D" id="3.30.160.60">
    <property type="entry name" value="Classic Zinc Finger"/>
    <property type="match status" value="3"/>
</dbReference>
<dbReference type="FunFam" id="3.30.160.60:FF:001158">
    <property type="entry name" value="zinc finger protein 22"/>
    <property type="match status" value="1"/>
</dbReference>
<feature type="domain" description="C2H2-type" evidence="10">
    <location>
        <begin position="346"/>
        <end position="373"/>
    </location>
</feature>
<keyword evidence="3" id="KW-0479">Metal-binding</keyword>
<dbReference type="PANTHER" id="PTHR16515:SF66">
    <property type="entry name" value="C2H2-TYPE DOMAIN-CONTAINING PROTEIN"/>
    <property type="match status" value="1"/>
</dbReference>
<dbReference type="OrthoDB" id="654211at2759"/>
<evidence type="ECO:0000256" key="6">
    <source>
        <dbReference type="ARBA" id="ARBA00022833"/>
    </source>
</evidence>
<protein>
    <recommendedName>
        <fullName evidence="10">C2H2-type domain-containing protein</fullName>
    </recommendedName>
</protein>
<evidence type="ECO:0000256" key="1">
    <source>
        <dbReference type="ARBA" id="ARBA00004123"/>
    </source>
</evidence>
<dbReference type="GO" id="GO:0008270">
    <property type="term" value="F:zinc ion binding"/>
    <property type="evidence" value="ECO:0007669"/>
    <property type="project" value="UniProtKB-KW"/>
</dbReference>
<dbReference type="InterPro" id="IPR036236">
    <property type="entry name" value="Znf_C2H2_sf"/>
</dbReference>
<dbReference type="AlphaFoldDB" id="A0A9D3PIF1"/>
<keyword evidence="7" id="KW-0539">Nucleus</keyword>
<comment type="similarity">
    <text evidence="2">Belongs to the krueppel C2H2-type zinc-finger protein family.</text>
</comment>
<evidence type="ECO:0000256" key="4">
    <source>
        <dbReference type="ARBA" id="ARBA00022737"/>
    </source>
</evidence>
<evidence type="ECO:0000256" key="2">
    <source>
        <dbReference type="ARBA" id="ARBA00006991"/>
    </source>
</evidence>
<evidence type="ECO:0000256" key="8">
    <source>
        <dbReference type="PROSITE-ProRule" id="PRU00042"/>
    </source>
</evidence>
<dbReference type="Proteomes" id="UP001046870">
    <property type="component" value="Chromosome 19"/>
</dbReference>
<keyword evidence="5 8" id="KW-0863">Zinc-finger</keyword>